<evidence type="ECO:0000259" key="4">
    <source>
        <dbReference type="PROSITE" id="PS01124"/>
    </source>
</evidence>
<dbReference type="RefSeq" id="WP_194116621.1">
    <property type="nucleotide sequence ID" value="NZ_JADFUA010000007.1"/>
</dbReference>
<dbReference type="PANTHER" id="PTHR40055:SF1">
    <property type="entry name" value="TRANSCRIPTIONAL REGULATOR YGIV-RELATED"/>
    <property type="match status" value="1"/>
</dbReference>
<dbReference type="EMBL" id="JADFUA010000007">
    <property type="protein sequence ID" value="MBE9610092.1"/>
    <property type="molecule type" value="Genomic_DNA"/>
</dbReference>
<dbReference type="InterPro" id="IPR020449">
    <property type="entry name" value="Tscrpt_reg_AraC-type_HTH"/>
</dbReference>
<evidence type="ECO:0000313" key="5">
    <source>
        <dbReference type="EMBL" id="MBE9610092.1"/>
    </source>
</evidence>
<gene>
    <name evidence="5" type="ORF">INR99_12145</name>
</gene>
<evidence type="ECO:0000256" key="1">
    <source>
        <dbReference type="ARBA" id="ARBA00023015"/>
    </source>
</evidence>
<keyword evidence="2" id="KW-0238">DNA-binding</keyword>
<dbReference type="InterPro" id="IPR011256">
    <property type="entry name" value="Reg_factor_effector_dom_sf"/>
</dbReference>
<dbReference type="InterPro" id="IPR050908">
    <property type="entry name" value="SmbC-like"/>
</dbReference>
<dbReference type="Pfam" id="PF06445">
    <property type="entry name" value="GyrI-like"/>
    <property type="match status" value="1"/>
</dbReference>
<dbReference type="GO" id="GO:0043565">
    <property type="term" value="F:sequence-specific DNA binding"/>
    <property type="evidence" value="ECO:0007669"/>
    <property type="project" value="InterPro"/>
</dbReference>
<keyword evidence="1" id="KW-0805">Transcription regulation</keyword>
<keyword evidence="6" id="KW-1185">Reference proteome</keyword>
<feature type="domain" description="HTH araC/xylS-type" evidence="4">
    <location>
        <begin position="15"/>
        <end position="114"/>
    </location>
</feature>
<dbReference type="InterPro" id="IPR029442">
    <property type="entry name" value="GyrI-like"/>
</dbReference>
<dbReference type="Proteomes" id="UP000604481">
    <property type="component" value="Unassembled WGS sequence"/>
</dbReference>
<evidence type="ECO:0000256" key="2">
    <source>
        <dbReference type="ARBA" id="ARBA00023125"/>
    </source>
</evidence>
<dbReference type="PRINTS" id="PR00032">
    <property type="entry name" value="HTHARAC"/>
</dbReference>
<proteinExistence type="predicted"/>
<accession>A0A8J7FLJ5</accession>
<dbReference type="AlphaFoldDB" id="A0A8J7FLJ5"/>
<dbReference type="Gene3D" id="1.10.10.60">
    <property type="entry name" value="Homeodomain-like"/>
    <property type="match status" value="2"/>
</dbReference>
<dbReference type="SUPFAM" id="SSF46689">
    <property type="entry name" value="Homeodomain-like"/>
    <property type="match status" value="2"/>
</dbReference>
<dbReference type="Gene3D" id="3.20.80.10">
    <property type="entry name" value="Regulatory factor, effector binding domain"/>
    <property type="match status" value="1"/>
</dbReference>
<reference evidence="5 6" key="1">
    <citation type="submission" date="2020-10" db="EMBL/GenBank/DDBJ databases">
        <title>The genome sequence of Chitinilyticum litopenaei 4Y14.</title>
        <authorList>
            <person name="Liu Y."/>
        </authorList>
    </citation>
    <scope>NUCLEOTIDE SEQUENCE [LARGE SCALE GENOMIC DNA]</scope>
    <source>
        <strain evidence="5 6">4Y14</strain>
    </source>
</reference>
<dbReference type="SMART" id="SM00342">
    <property type="entry name" value="HTH_ARAC"/>
    <property type="match status" value="1"/>
</dbReference>
<dbReference type="SMART" id="SM00871">
    <property type="entry name" value="AraC_E_bind"/>
    <property type="match status" value="1"/>
</dbReference>
<dbReference type="SUPFAM" id="SSF55136">
    <property type="entry name" value="Probable bacterial effector-binding domain"/>
    <property type="match status" value="1"/>
</dbReference>
<protein>
    <submittedName>
        <fullName evidence="5">AraC family transcriptional regulator</fullName>
    </submittedName>
</protein>
<dbReference type="PANTHER" id="PTHR40055">
    <property type="entry name" value="TRANSCRIPTIONAL REGULATOR YGIV-RELATED"/>
    <property type="match status" value="1"/>
</dbReference>
<evidence type="ECO:0000256" key="3">
    <source>
        <dbReference type="ARBA" id="ARBA00023163"/>
    </source>
</evidence>
<name>A0A8J7FLJ5_9NEIS</name>
<dbReference type="PROSITE" id="PS01124">
    <property type="entry name" value="HTH_ARAC_FAMILY_2"/>
    <property type="match status" value="1"/>
</dbReference>
<organism evidence="5 6">
    <name type="scientific">Chitinilyticum piscinae</name>
    <dbReference type="NCBI Taxonomy" id="2866724"/>
    <lineage>
        <taxon>Bacteria</taxon>
        <taxon>Pseudomonadati</taxon>
        <taxon>Pseudomonadota</taxon>
        <taxon>Betaproteobacteria</taxon>
        <taxon>Neisseriales</taxon>
        <taxon>Chitinibacteraceae</taxon>
        <taxon>Chitinilyticum</taxon>
    </lineage>
</organism>
<dbReference type="InterPro" id="IPR018060">
    <property type="entry name" value="HTH_AraC"/>
</dbReference>
<keyword evidence="3" id="KW-0804">Transcription</keyword>
<dbReference type="GO" id="GO:0003700">
    <property type="term" value="F:DNA-binding transcription factor activity"/>
    <property type="evidence" value="ECO:0007669"/>
    <property type="project" value="InterPro"/>
</dbReference>
<sequence>MNDSLFRREYTARFNRVLDHIDHHLAEELRLETLAGLALFSPFHFHRLFLAWQGETLADYIRRRRLEIAGMRLVMQADKPVLTIALDCGFGSGESFARAFRQQFGCSPSAWRKEGYAAQRKSRHGNSKFGQVDRKLDQDIAAGYGDDGGMTAAPSLQRFEETIMSFDRYAISIETLTSVRIAYLRRTGPYGGPGIWELWQRFNQWCGAHGLHGGRAMYGISLDDPTITAPEQCRYDAAVAVDADFTVGGEAAVRELPGGRYALYEFFGLPEECGDMWMTLFREWLPDSGFQLDDRPCFEIYLPRHGFEAETRRFGCQIAIPVRPL</sequence>
<dbReference type="InterPro" id="IPR009057">
    <property type="entry name" value="Homeodomain-like_sf"/>
</dbReference>
<comment type="caution">
    <text evidence="5">The sequence shown here is derived from an EMBL/GenBank/DDBJ whole genome shotgun (WGS) entry which is preliminary data.</text>
</comment>
<evidence type="ECO:0000313" key="6">
    <source>
        <dbReference type="Proteomes" id="UP000604481"/>
    </source>
</evidence>
<dbReference type="Pfam" id="PF12833">
    <property type="entry name" value="HTH_18"/>
    <property type="match status" value="1"/>
</dbReference>
<dbReference type="InterPro" id="IPR010499">
    <property type="entry name" value="AraC_E-bd"/>
</dbReference>